<sequence length="238" mass="26044">MSTVNDNNQLNQQGPTPPHHTPTGSPHQSRGSSPESSTSRVDDLNDQTVEQDALKQLIAERVNSALQAFVRGLINTAQTPPPVNTTTLENPHSVLDNSRSGENPNESRDGGSGSSVNIIFLRVVNERQANDKVIPKVRSLSGFDNSSVITKGEVLLTIFAEHVVKDTNFHVIEVNMTYNIFLGRLWIHDMDVVPSTLHQLIKFPSQWGIHQIRGDQQASRSINSVVIASTVANDADAK</sequence>
<reference evidence="3" key="2">
    <citation type="submission" date="2025-08" db="UniProtKB">
        <authorList>
            <consortium name="RefSeq"/>
        </authorList>
    </citation>
    <scope>IDENTIFICATION</scope>
    <source>
        <tissue evidence="3">Leaf</tissue>
    </source>
</reference>
<organism evidence="2 3">
    <name type="scientific">Nicotiana sylvestris</name>
    <name type="common">Wood tobacco</name>
    <name type="synonym">South American tobacco</name>
    <dbReference type="NCBI Taxonomy" id="4096"/>
    <lineage>
        <taxon>Eukaryota</taxon>
        <taxon>Viridiplantae</taxon>
        <taxon>Streptophyta</taxon>
        <taxon>Embryophyta</taxon>
        <taxon>Tracheophyta</taxon>
        <taxon>Spermatophyta</taxon>
        <taxon>Magnoliopsida</taxon>
        <taxon>eudicotyledons</taxon>
        <taxon>Gunneridae</taxon>
        <taxon>Pentapetalae</taxon>
        <taxon>asterids</taxon>
        <taxon>lamiids</taxon>
        <taxon>Solanales</taxon>
        <taxon>Solanaceae</taxon>
        <taxon>Nicotianoideae</taxon>
        <taxon>Nicotianeae</taxon>
        <taxon>Nicotiana</taxon>
    </lineage>
</organism>
<evidence type="ECO:0000313" key="2">
    <source>
        <dbReference type="Proteomes" id="UP000189701"/>
    </source>
</evidence>
<dbReference type="PANTHER" id="PTHR33240">
    <property type="entry name" value="OS08G0508500 PROTEIN"/>
    <property type="match status" value="1"/>
</dbReference>
<dbReference type="eggNOG" id="KOG0017">
    <property type="taxonomic scope" value="Eukaryota"/>
</dbReference>
<feature type="compositionally biased region" description="Low complexity" evidence="1">
    <location>
        <begin position="21"/>
        <end position="39"/>
    </location>
</feature>
<feature type="compositionally biased region" description="Polar residues" evidence="1">
    <location>
        <begin position="1"/>
        <end position="11"/>
    </location>
</feature>
<proteinExistence type="predicted"/>
<protein>
    <submittedName>
        <fullName evidence="3">Uncharacterized protein LOC104218030</fullName>
    </submittedName>
</protein>
<evidence type="ECO:0000256" key="1">
    <source>
        <dbReference type="SAM" id="MobiDB-lite"/>
    </source>
</evidence>
<keyword evidence="2" id="KW-1185">Reference proteome</keyword>
<name>A0A1U7VP40_NICSY</name>
<dbReference type="AlphaFoldDB" id="A0A1U7VP40"/>
<dbReference type="PANTHER" id="PTHR33240:SF8">
    <property type="entry name" value="OS03G0439900 PROTEIN"/>
    <property type="match status" value="1"/>
</dbReference>
<dbReference type="OrthoDB" id="1748369at2759"/>
<gene>
    <name evidence="3" type="primary">LOC104218030</name>
</gene>
<accession>A0A1U7VP40</accession>
<dbReference type="CDD" id="cd00303">
    <property type="entry name" value="retropepsin_like"/>
    <property type="match status" value="1"/>
</dbReference>
<evidence type="ECO:0000313" key="3">
    <source>
        <dbReference type="RefSeq" id="XP_009766726.1"/>
    </source>
</evidence>
<dbReference type="RefSeq" id="XP_009766726.1">
    <property type="nucleotide sequence ID" value="XM_009768424.1"/>
</dbReference>
<feature type="compositionally biased region" description="Polar residues" evidence="1">
    <location>
        <begin position="84"/>
        <end position="104"/>
    </location>
</feature>
<dbReference type="Proteomes" id="UP000189701">
    <property type="component" value="Unplaced"/>
</dbReference>
<feature type="region of interest" description="Disordered" evidence="1">
    <location>
        <begin position="76"/>
        <end position="113"/>
    </location>
</feature>
<dbReference type="KEGG" id="nsy:104218030"/>
<feature type="region of interest" description="Disordered" evidence="1">
    <location>
        <begin position="1"/>
        <end position="43"/>
    </location>
</feature>
<dbReference type="GeneID" id="104218030"/>
<reference evidence="2" key="1">
    <citation type="journal article" date="2013" name="Genome Biol.">
        <title>Reference genomes and transcriptomes of Nicotiana sylvestris and Nicotiana tomentosiformis.</title>
        <authorList>
            <person name="Sierro N."/>
            <person name="Battey J.N."/>
            <person name="Ouadi S."/>
            <person name="Bovet L."/>
            <person name="Goepfert S."/>
            <person name="Bakaher N."/>
            <person name="Peitsch M.C."/>
            <person name="Ivanov N.V."/>
        </authorList>
    </citation>
    <scope>NUCLEOTIDE SEQUENCE [LARGE SCALE GENOMIC DNA]</scope>
</reference>